<keyword evidence="2" id="KW-0255">Endonuclease</keyword>
<protein>
    <submittedName>
        <fullName evidence="2">Endonuclease/exonuclease/phosphatase family protein</fullName>
    </submittedName>
</protein>
<accession>A0A9X2F0L7</accession>
<dbReference type="EMBL" id="JAMWYS010000017">
    <property type="protein sequence ID" value="MCO4292056.1"/>
    <property type="molecule type" value="Genomic_DNA"/>
</dbReference>
<dbReference type="AlphaFoldDB" id="A0A9X2F0L7"/>
<proteinExistence type="predicted"/>
<keyword evidence="2" id="KW-0378">Hydrolase</keyword>
<keyword evidence="3" id="KW-1185">Reference proteome</keyword>
<feature type="domain" description="Endonuclease/exonuclease/phosphatase" evidence="1">
    <location>
        <begin position="4"/>
        <end position="206"/>
    </location>
</feature>
<evidence type="ECO:0000259" key="1">
    <source>
        <dbReference type="Pfam" id="PF03372"/>
    </source>
</evidence>
<dbReference type="InterPro" id="IPR005135">
    <property type="entry name" value="Endo/exonuclease/phosphatase"/>
</dbReference>
<sequence>MKLITWNCQGAFRKKADIILLQQPDILVVQECEHPDKLVFSTTIQQPNDFLWFGDNKHKGLGVFSYSNFKFQLLDHHNEDLKIISPISVTGGQFDFTLIAIWANNRHDPDGQYIEQVWKAVNHYDHLLSGRTILTGDFNSNKIWDKEHRNGNHSAVVDKLAEKNIHSVYHRHLKQEQGKEQHPTFFLQRKKEKPYHIDYCFTSADLFDKVKYLEIGTYENWITHSDHTPLIISFDFDDKIRANS</sequence>
<evidence type="ECO:0000313" key="2">
    <source>
        <dbReference type="EMBL" id="MCO4292056.1"/>
    </source>
</evidence>
<evidence type="ECO:0000313" key="3">
    <source>
        <dbReference type="Proteomes" id="UP001155182"/>
    </source>
</evidence>
<organism evidence="2 3">
    <name type="scientific">Solitalea agri</name>
    <dbReference type="NCBI Taxonomy" id="2953739"/>
    <lineage>
        <taxon>Bacteria</taxon>
        <taxon>Pseudomonadati</taxon>
        <taxon>Bacteroidota</taxon>
        <taxon>Sphingobacteriia</taxon>
        <taxon>Sphingobacteriales</taxon>
        <taxon>Sphingobacteriaceae</taxon>
        <taxon>Solitalea</taxon>
    </lineage>
</organism>
<dbReference type="Proteomes" id="UP001155182">
    <property type="component" value="Unassembled WGS sequence"/>
</dbReference>
<dbReference type="GO" id="GO:0004519">
    <property type="term" value="F:endonuclease activity"/>
    <property type="evidence" value="ECO:0007669"/>
    <property type="project" value="UniProtKB-KW"/>
</dbReference>
<name>A0A9X2F0L7_9SPHI</name>
<keyword evidence="2" id="KW-0540">Nuclease</keyword>
<dbReference type="InterPro" id="IPR036691">
    <property type="entry name" value="Endo/exonu/phosph_ase_sf"/>
</dbReference>
<comment type="caution">
    <text evidence="2">The sequence shown here is derived from an EMBL/GenBank/DDBJ whole genome shotgun (WGS) entry which is preliminary data.</text>
</comment>
<dbReference type="Gene3D" id="3.60.10.10">
    <property type="entry name" value="Endonuclease/exonuclease/phosphatase"/>
    <property type="match status" value="1"/>
</dbReference>
<dbReference type="RefSeq" id="WP_252586305.1">
    <property type="nucleotide sequence ID" value="NZ_JAMWYS010000017.1"/>
</dbReference>
<reference evidence="2" key="1">
    <citation type="submission" date="2022-06" db="EMBL/GenBank/DDBJ databases">
        <title>Solitalea sp. MAHUQ-68 isolated from rhizospheric soil.</title>
        <authorList>
            <person name="Huq M.A."/>
        </authorList>
    </citation>
    <scope>NUCLEOTIDE SEQUENCE</scope>
    <source>
        <strain evidence="2">MAHUQ-68</strain>
    </source>
</reference>
<dbReference type="Pfam" id="PF03372">
    <property type="entry name" value="Exo_endo_phos"/>
    <property type="match status" value="1"/>
</dbReference>
<gene>
    <name evidence="2" type="ORF">NF867_04170</name>
</gene>
<dbReference type="SUPFAM" id="SSF56219">
    <property type="entry name" value="DNase I-like"/>
    <property type="match status" value="1"/>
</dbReference>